<keyword evidence="10 15" id="KW-0663">Pyridoxal phosphate</keyword>
<dbReference type="GO" id="GO:0052656">
    <property type="term" value="F:L-isoleucine-2-oxoglutarate transaminase activity"/>
    <property type="evidence" value="ECO:0007669"/>
    <property type="project" value="RHEA"/>
</dbReference>
<comment type="pathway">
    <text evidence="5 15">Amino-acid biosynthesis; L-leucine biosynthesis; L-leucine from 3-methyl-2-oxobutanoate: step 4/4.</text>
</comment>
<keyword evidence="11 15" id="KW-0100">Branched-chain amino acid biosynthesis</keyword>
<evidence type="ECO:0000256" key="9">
    <source>
        <dbReference type="ARBA" id="ARBA00022679"/>
    </source>
</evidence>
<dbReference type="STRING" id="1454001.AW08_03490"/>
<dbReference type="GO" id="GO:0005829">
    <property type="term" value="C:cytosol"/>
    <property type="evidence" value="ECO:0007669"/>
    <property type="project" value="TreeGrafter"/>
</dbReference>
<dbReference type="AlphaFoldDB" id="A0A011NKC9"/>
<dbReference type="InterPro" id="IPR033939">
    <property type="entry name" value="BCAT_family"/>
</dbReference>
<evidence type="ECO:0000256" key="8">
    <source>
        <dbReference type="ARBA" id="ARBA00022605"/>
    </source>
</evidence>
<dbReference type="InterPro" id="IPR005785">
    <property type="entry name" value="B_amino_transI"/>
</dbReference>
<evidence type="ECO:0000313" key="16">
    <source>
        <dbReference type="EMBL" id="EXI65037.1"/>
    </source>
</evidence>
<comment type="cofactor">
    <cofactor evidence="1 15">
        <name>pyridoxal 5'-phosphate</name>
        <dbReference type="ChEBI" id="CHEBI:597326"/>
    </cofactor>
</comment>
<dbReference type="GO" id="GO:0052654">
    <property type="term" value="F:L-leucine-2-oxoglutarate transaminase activity"/>
    <property type="evidence" value="ECO:0007669"/>
    <property type="project" value="RHEA"/>
</dbReference>
<evidence type="ECO:0000256" key="14">
    <source>
        <dbReference type="ARBA" id="ARBA00049229"/>
    </source>
</evidence>
<comment type="caution">
    <text evidence="16">The sequence shown here is derived from an EMBL/GenBank/DDBJ whole genome shotgun (WGS) entry which is preliminary data.</text>
</comment>
<evidence type="ECO:0000313" key="17">
    <source>
        <dbReference type="Proteomes" id="UP000020218"/>
    </source>
</evidence>
<comment type="similarity">
    <text evidence="6 15">Belongs to the class-IV pyridoxal-phosphate-dependent aminotransferase family.</text>
</comment>
<dbReference type="SUPFAM" id="SSF56752">
    <property type="entry name" value="D-aminoacid aminotransferase-like PLP-dependent enzymes"/>
    <property type="match status" value="1"/>
</dbReference>
<dbReference type="InterPro" id="IPR043132">
    <property type="entry name" value="BCAT-like_C"/>
</dbReference>
<dbReference type="GO" id="GO:0052655">
    <property type="term" value="F:L-valine-2-oxoglutarate transaminase activity"/>
    <property type="evidence" value="ECO:0007669"/>
    <property type="project" value="RHEA"/>
</dbReference>
<evidence type="ECO:0000256" key="12">
    <source>
        <dbReference type="ARBA" id="ARBA00048212"/>
    </source>
</evidence>
<evidence type="ECO:0000256" key="7">
    <source>
        <dbReference type="ARBA" id="ARBA00022576"/>
    </source>
</evidence>
<accession>A0A011NKC9</accession>
<dbReference type="UniPathway" id="UPA00049">
    <property type="reaction ID" value="UER00062"/>
</dbReference>
<dbReference type="InterPro" id="IPR050571">
    <property type="entry name" value="Class-IV_PLP-Dep_Aminotrnsfr"/>
</dbReference>
<comment type="catalytic activity">
    <reaction evidence="12 15">
        <text>L-valine + 2-oxoglutarate = 3-methyl-2-oxobutanoate + L-glutamate</text>
        <dbReference type="Rhea" id="RHEA:24813"/>
        <dbReference type="ChEBI" id="CHEBI:11851"/>
        <dbReference type="ChEBI" id="CHEBI:16810"/>
        <dbReference type="ChEBI" id="CHEBI:29985"/>
        <dbReference type="ChEBI" id="CHEBI:57762"/>
        <dbReference type="EC" id="2.6.1.42"/>
    </reaction>
</comment>
<evidence type="ECO:0000256" key="15">
    <source>
        <dbReference type="RuleBase" id="RU364094"/>
    </source>
</evidence>
<dbReference type="FunFam" id="3.20.10.10:FF:000002">
    <property type="entry name" value="D-alanine aminotransferase"/>
    <property type="match status" value="1"/>
</dbReference>
<comment type="catalytic activity">
    <reaction evidence="14 15">
        <text>L-leucine + 2-oxoglutarate = 4-methyl-2-oxopentanoate + L-glutamate</text>
        <dbReference type="Rhea" id="RHEA:18321"/>
        <dbReference type="ChEBI" id="CHEBI:16810"/>
        <dbReference type="ChEBI" id="CHEBI:17865"/>
        <dbReference type="ChEBI" id="CHEBI:29985"/>
        <dbReference type="ChEBI" id="CHEBI:57427"/>
        <dbReference type="EC" id="2.6.1.42"/>
    </reaction>
</comment>
<dbReference type="UniPathway" id="UPA00048">
    <property type="reaction ID" value="UER00073"/>
</dbReference>
<protein>
    <recommendedName>
        <fullName evidence="15">Branched-chain-amino-acid aminotransferase</fullName>
        <shortName evidence="15">BCAT</shortName>
        <ecNumber evidence="15">2.6.1.42</ecNumber>
    </recommendedName>
</protein>
<evidence type="ECO:0000256" key="13">
    <source>
        <dbReference type="ARBA" id="ARBA00048798"/>
    </source>
</evidence>
<evidence type="ECO:0000256" key="1">
    <source>
        <dbReference type="ARBA" id="ARBA00001933"/>
    </source>
</evidence>
<gene>
    <name evidence="16" type="primary">ilvE_2</name>
    <name evidence="15" type="synonym">ilvE</name>
    <name evidence="16" type="ORF">AW08_03490</name>
</gene>
<dbReference type="GO" id="GO:0006532">
    <property type="term" value="P:aspartate biosynthetic process"/>
    <property type="evidence" value="ECO:0007669"/>
    <property type="project" value="TreeGrafter"/>
</dbReference>
<organism evidence="16 17">
    <name type="scientific">Candidatus Accumulibacter adjunctus</name>
    <dbReference type="NCBI Taxonomy" id="1454001"/>
    <lineage>
        <taxon>Bacteria</taxon>
        <taxon>Pseudomonadati</taxon>
        <taxon>Pseudomonadota</taxon>
        <taxon>Betaproteobacteria</taxon>
        <taxon>Candidatus Accumulibacter</taxon>
    </lineage>
</organism>
<dbReference type="EMBL" id="JFAX01000029">
    <property type="protein sequence ID" value="EXI65037.1"/>
    <property type="molecule type" value="Genomic_DNA"/>
</dbReference>
<keyword evidence="7 15" id="KW-0032">Aminotransferase</keyword>
<comment type="pathway">
    <text evidence="3 15">Amino-acid biosynthesis; L-isoleucine biosynthesis; L-isoleucine from 2-oxobutanoate: step 4/4.</text>
</comment>
<keyword evidence="8 15" id="KW-0028">Amino-acid biosynthesis</keyword>
<dbReference type="InterPro" id="IPR043131">
    <property type="entry name" value="BCAT-like_N"/>
</dbReference>
<dbReference type="CDD" id="cd01557">
    <property type="entry name" value="BCAT_beta_family"/>
    <property type="match status" value="1"/>
</dbReference>
<keyword evidence="9 15" id="KW-0808">Transferase</keyword>
<dbReference type="EC" id="2.6.1.42" evidence="15"/>
<dbReference type="PATRIC" id="fig|1454001.3.peg.3526"/>
<dbReference type="Gene3D" id="3.30.470.10">
    <property type="match status" value="1"/>
</dbReference>
<dbReference type="Pfam" id="PF01063">
    <property type="entry name" value="Aminotran_4"/>
    <property type="match status" value="1"/>
</dbReference>
<dbReference type="Proteomes" id="UP000020218">
    <property type="component" value="Unassembled WGS sequence"/>
</dbReference>
<dbReference type="GO" id="GO:0009097">
    <property type="term" value="P:isoleucine biosynthetic process"/>
    <property type="evidence" value="ECO:0007669"/>
    <property type="project" value="UniProtKB-UniPathway"/>
</dbReference>
<dbReference type="GO" id="GO:0009099">
    <property type="term" value="P:L-valine biosynthetic process"/>
    <property type="evidence" value="ECO:0007669"/>
    <property type="project" value="UniProtKB-UniPathway"/>
</dbReference>
<dbReference type="GO" id="GO:0009098">
    <property type="term" value="P:L-leucine biosynthetic process"/>
    <property type="evidence" value="ECO:0007669"/>
    <property type="project" value="UniProtKB-UniPathway"/>
</dbReference>
<evidence type="ECO:0000256" key="10">
    <source>
        <dbReference type="ARBA" id="ARBA00022898"/>
    </source>
</evidence>
<dbReference type="NCBIfam" id="NF005146">
    <property type="entry name" value="PRK06606.1"/>
    <property type="match status" value="1"/>
</dbReference>
<keyword evidence="17" id="KW-1185">Reference proteome</keyword>
<evidence type="ECO:0000256" key="5">
    <source>
        <dbReference type="ARBA" id="ARBA00005072"/>
    </source>
</evidence>
<evidence type="ECO:0000256" key="4">
    <source>
        <dbReference type="ARBA" id="ARBA00004931"/>
    </source>
</evidence>
<reference evidence="16" key="1">
    <citation type="submission" date="2014-02" db="EMBL/GenBank/DDBJ databases">
        <title>Expanding our view of genomic diversity in Candidatus Accumulibacter clades.</title>
        <authorList>
            <person name="Skennerton C.T."/>
            <person name="Barr J.J."/>
            <person name="Slater F.R."/>
            <person name="Bond P.L."/>
            <person name="Tyson G.W."/>
        </authorList>
    </citation>
    <scope>NUCLEOTIDE SEQUENCE [LARGE SCALE GENOMIC DNA]</scope>
</reference>
<dbReference type="InterPro" id="IPR036038">
    <property type="entry name" value="Aminotransferase-like"/>
</dbReference>
<comment type="function">
    <text evidence="2 15">Acts on leucine, isoleucine and valine.</text>
</comment>
<dbReference type="InterPro" id="IPR001544">
    <property type="entry name" value="Aminotrans_IV"/>
</dbReference>
<sequence length="310" mass="34307">MSGEDQDGWIWLDGEFVPWREARVHVLTHSLHYGLGVFEGIRAYATASGPAIFRLDEHLQRLVESAHILGLTHDFDRETLADACRRIIARNRLAAGYIRPLLFLGAEKVGLDPVGARVHTTIAAWPWRAHLGERALDDGIRVRVSSFARHHVNVQMCRAKSVSTYTNSILASREARADGYDDALLLDTAGFVAEGASANLFLVRGGTLLEPEVTSALDGITRRSMIEIAGDMGLPVRSRRITRDELYCADEVLLTGTAAEITPVVEVDRRRVGDGRPGPLTRALQRRYFDCVHGRDAARGEWLTPVVEHG</sequence>
<dbReference type="PANTHER" id="PTHR42743:SF11">
    <property type="entry name" value="AMINODEOXYCHORISMATE LYASE"/>
    <property type="match status" value="1"/>
</dbReference>
<dbReference type="UniPathway" id="UPA00047">
    <property type="reaction ID" value="UER00058"/>
</dbReference>
<comment type="catalytic activity">
    <reaction evidence="13 15">
        <text>L-isoleucine + 2-oxoglutarate = (S)-3-methyl-2-oxopentanoate + L-glutamate</text>
        <dbReference type="Rhea" id="RHEA:24801"/>
        <dbReference type="ChEBI" id="CHEBI:16810"/>
        <dbReference type="ChEBI" id="CHEBI:29985"/>
        <dbReference type="ChEBI" id="CHEBI:35146"/>
        <dbReference type="ChEBI" id="CHEBI:58045"/>
        <dbReference type="EC" id="2.6.1.42"/>
    </reaction>
</comment>
<comment type="pathway">
    <text evidence="4 15">Amino-acid biosynthesis; L-valine biosynthesis; L-valine from pyruvate: step 4/4.</text>
</comment>
<evidence type="ECO:0000256" key="3">
    <source>
        <dbReference type="ARBA" id="ARBA00004824"/>
    </source>
</evidence>
<dbReference type="Gene3D" id="3.20.10.10">
    <property type="entry name" value="D-amino Acid Aminotransferase, subunit A, domain 2"/>
    <property type="match status" value="1"/>
</dbReference>
<proteinExistence type="inferred from homology"/>
<evidence type="ECO:0000256" key="11">
    <source>
        <dbReference type="ARBA" id="ARBA00023304"/>
    </source>
</evidence>
<dbReference type="NCBIfam" id="TIGR01122">
    <property type="entry name" value="ilvE_I"/>
    <property type="match status" value="1"/>
</dbReference>
<evidence type="ECO:0000256" key="2">
    <source>
        <dbReference type="ARBA" id="ARBA00003109"/>
    </source>
</evidence>
<name>A0A011NKC9_9PROT</name>
<dbReference type="PANTHER" id="PTHR42743">
    <property type="entry name" value="AMINO-ACID AMINOTRANSFERASE"/>
    <property type="match status" value="1"/>
</dbReference>
<evidence type="ECO:0000256" key="6">
    <source>
        <dbReference type="ARBA" id="ARBA00009320"/>
    </source>
</evidence>